<evidence type="ECO:0000256" key="12">
    <source>
        <dbReference type="ARBA" id="ARBA00048366"/>
    </source>
</evidence>
<feature type="binding site" evidence="14">
    <location>
        <position position="176"/>
    </location>
    <ligand>
        <name>L-threonine</name>
        <dbReference type="ChEBI" id="CHEBI:57926"/>
    </ligand>
</feature>
<feature type="binding site" evidence="14">
    <location>
        <position position="27"/>
    </location>
    <ligand>
        <name>L-threonine</name>
        <dbReference type="ChEBI" id="CHEBI:57926"/>
    </ligand>
</feature>
<dbReference type="GO" id="GO:0005737">
    <property type="term" value="C:cytoplasm"/>
    <property type="evidence" value="ECO:0007669"/>
    <property type="project" value="UniProtKB-SubCell"/>
</dbReference>
<dbReference type="KEGG" id="ptc:phytr_8200"/>
<feature type="binding site" evidence="14">
    <location>
        <position position="134"/>
    </location>
    <ligand>
        <name>L-threonine</name>
        <dbReference type="ChEBI" id="CHEBI:57926"/>
    </ligand>
</feature>
<keyword evidence="5 13" id="KW-0963">Cytoplasm</keyword>
<dbReference type="Pfam" id="PF01300">
    <property type="entry name" value="Sua5_yciO_yrdC"/>
    <property type="match status" value="1"/>
</dbReference>
<keyword evidence="17" id="KW-1185">Reference proteome</keyword>
<dbReference type="GO" id="GO:0006450">
    <property type="term" value="P:regulation of translational fidelity"/>
    <property type="evidence" value="ECO:0007669"/>
    <property type="project" value="TreeGrafter"/>
</dbReference>
<dbReference type="SUPFAM" id="SSF55821">
    <property type="entry name" value="YrdC/RibB"/>
    <property type="match status" value="1"/>
</dbReference>
<dbReference type="GO" id="GO:0061710">
    <property type="term" value="F:L-threonylcarbamoyladenylate synthase"/>
    <property type="evidence" value="ECO:0007669"/>
    <property type="project" value="UniProtKB-EC"/>
</dbReference>
<dbReference type="GO" id="GO:0008033">
    <property type="term" value="P:tRNA processing"/>
    <property type="evidence" value="ECO:0007669"/>
    <property type="project" value="UniProtKB-KW"/>
</dbReference>
<dbReference type="GO" id="GO:0005524">
    <property type="term" value="F:ATP binding"/>
    <property type="evidence" value="ECO:0007669"/>
    <property type="project" value="UniProtKB-UniRule"/>
</dbReference>
<dbReference type="InterPro" id="IPR038385">
    <property type="entry name" value="Sua5/YwlC_C"/>
</dbReference>
<evidence type="ECO:0000313" key="17">
    <source>
        <dbReference type="Proteomes" id="UP000241762"/>
    </source>
</evidence>
<evidence type="ECO:0000256" key="6">
    <source>
        <dbReference type="ARBA" id="ARBA00022679"/>
    </source>
</evidence>
<keyword evidence="9 13" id="KW-0547">Nucleotide-binding</keyword>
<dbReference type="Gene3D" id="3.90.870.10">
    <property type="entry name" value="DHBP synthase"/>
    <property type="match status" value="1"/>
</dbReference>
<dbReference type="PANTHER" id="PTHR17490:SF16">
    <property type="entry name" value="THREONYLCARBAMOYL-AMP SYNTHASE"/>
    <property type="match status" value="1"/>
</dbReference>
<feature type="binding site" evidence="14">
    <location>
        <position position="114"/>
    </location>
    <ligand>
        <name>L-threonine</name>
        <dbReference type="ChEBI" id="CHEBI:57926"/>
    </ligand>
</feature>
<comment type="function">
    <text evidence="13">Required for the formation of a threonylcarbamoyl group on adenosine at position 37 (t(6)A37) in tRNAs that read codons beginning with adenine.</text>
</comment>
<dbReference type="InterPro" id="IPR005145">
    <property type="entry name" value="Sua5_C"/>
</dbReference>
<dbReference type="InterPro" id="IPR017945">
    <property type="entry name" value="DHBP_synth_RibB-like_a/b_dom"/>
</dbReference>
<protein>
    <recommendedName>
        <fullName evidence="4 13">Threonylcarbamoyl-AMP synthase</fullName>
        <shortName evidence="13">TC-AMP synthase</shortName>
        <ecNumber evidence="3 13">2.7.7.87</ecNumber>
    </recommendedName>
    <alternativeName>
        <fullName evidence="11 13">L-threonylcarbamoyladenylate synthase</fullName>
    </alternativeName>
</protein>
<feature type="binding site" evidence="14">
    <location>
        <position position="50"/>
    </location>
    <ligand>
        <name>ATP</name>
        <dbReference type="ChEBI" id="CHEBI:30616"/>
    </ligand>
</feature>
<evidence type="ECO:0000256" key="10">
    <source>
        <dbReference type="ARBA" id="ARBA00022840"/>
    </source>
</evidence>
<dbReference type="GO" id="GO:0000049">
    <property type="term" value="F:tRNA binding"/>
    <property type="evidence" value="ECO:0007669"/>
    <property type="project" value="TreeGrafter"/>
</dbReference>
<feature type="binding site" evidence="14">
    <location>
        <position position="226"/>
    </location>
    <ligand>
        <name>ATP</name>
        <dbReference type="ChEBI" id="CHEBI:30616"/>
    </ligand>
</feature>
<evidence type="ECO:0000256" key="11">
    <source>
        <dbReference type="ARBA" id="ARBA00029774"/>
    </source>
</evidence>
<evidence type="ECO:0000256" key="14">
    <source>
        <dbReference type="PIRSR" id="PIRSR004930-1"/>
    </source>
</evidence>
<feature type="binding site" evidence="14">
    <location>
        <position position="59"/>
    </location>
    <ligand>
        <name>ATP</name>
        <dbReference type="ChEBI" id="CHEBI:30616"/>
    </ligand>
</feature>
<comment type="similarity">
    <text evidence="2 13">Belongs to the SUA5 family.</text>
</comment>
<dbReference type="Proteomes" id="UP000241762">
    <property type="component" value="Chromosome"/>
</dbReference>
<organism evidence="16 17">
    <name type="scientific">Candidatus Phycorickettsia trachydisci</name>
    <dbReference type="NCBI Taxonomy" id="2115978"/>
    <lineage>
        <taxon>Bacteria</taxon>
        <taxon>Pseudomonadati</taxon>
        <taxon>Pseudomonadota</taxon>
        <taxon>Alphaproteobacteria</taxon>
        <taxon>Rickettsiales</taxon>
        <taxon>Rickettsiaceae</taxon>
        <taxon>Candidatus Phycorickettsia</taxon>
    </lineage>
</organism>
<dbReference type="GO" id="GO:0003725">
    <property type="term" value="F:double-stranded RNA binding"/>
    <property type="evidence" value="ECO:0007669"/>
    <property type="project" value="UniProtKB-UniRule"/>
</dbReference>
<evidence type="ECO:0000256" key="2">
    <source>
        <dbReference type="ARBA" id="ARBA00007663"/>
    </source>
</evidence>
<comment type="subcellular location">
    <subcellularLocation>
        <location evidence="1 13">Cytoplasm</location>
    </subcellularLocation>
</comment>
<evidence type="ECO:0000259" key="15">
    <source>
        <dbReference type="PROSITE" id="PS51163"/>
    </source>
</evidence>
<feature type="binding site" evidence="14">
    <location>
        <position position="110"/>
    </location>
    <ligand>
        <name>ATP</name>
        <dbReference type="ChEBI" id="CHEBI:30616"/>
    </ligand>
</feature>
<gene>
    <name evidence="16" type="ORF">phytr_8200</name>
</gene>
<dbReference type="PROSITE" id="PS51163">
    <property type="entry name" value="YRDC"/>
    <property type="match status" value="1"/>
</dbReference>
<dbReference type="NCBIfam" id="TIGR00057">
    <property type="entry name" value="L-threonylcarbamoyladenylate synthase"/>
    <property type="match status" value="1"/>
</dbReference>
<dbReference type="EC" id="2.7.7.87" evidence="3 13"/>
<evidence type="ECO:0000256" key="7">
    <source>
        <dbReference type="ARBA" id="ARBA00022694"/>
    </source>
</evidence>
<keyword evidence="6 13" id="KW-0808">Transferase</keyword>
<dbReference type="Gene3D" id="3.40.50.11030">
    <property type="entry name" value="Threonylcarbamoyl-AMP synthase, C-terminal domain"/>
    <property type="match status" value="1"/>
</dbReference>
<evidence type="ECO:0000256" key="9">
    <source>
        <dbReference type="ARBA" id="ARBA00022741"/>
    </source>
</evidence>
<dbReference type="EMBL" id="CP027845">
    <property type="protein sequence ID" value="AVP87752.1"/>
    <property type="molecule type" value="Genomic_DNA"/>
</dbReference>
<proteinExistence type="inferred from homology"/>
<dbReference type="PANTHER" id="PTHR17490">
    <property type="entry name" value="SUA5"/>
    <property type="match status" value="1"/>
</dbReference>
<accession>A0A2P1P903</accession>
<evidence type="ECO:0000256" key="5">
    <source>
        <dbReference type="ARBA" id="ARBA00022490"/>
    </source>
</evidence>
<dbReference type="AlphaFoldDB" id="A0A2P1P903"/>
<dbReference type="InterPro" id="IPR050156">
    <property type="entry name" value="TC-AMP_synthase_SUA5"/>
</dbReference>
<keyword evidence="10 13" id="KW-0067">ATP-binding</keyword>
<evidence type="ECO:0000256" key="3">
    <source>
        <dbReference type="ARBA" id="ARBA00012584"/>
    </source>
</evidence>
<dbReference type="OrthoDB" id="9814580at2"/>
<feature type="domain" description="YrdC-like" evidence="15">
    <location>
        <begin position="5"/>
        <end position="193"/>
    </location>
</feature>
<feature type="binding site" evidence="14">
    <location>
        <position position="136"/>
    </location>
    <ligand>
        <name>ATP</name>
        <dbReference type="ChEBI" id="CHEBI:30616"/>
    </ligand>
</feature>
<dbReference type="InterPro" id="IPR010923">
    <property type="entry name" value="T(6)A37_SUA5"/>
</dbReference>
<sequence>MAKLINDLHLAAKALQQGQVVAFPTETVCGLGASALSFDACNRIYQLKGRPSFNPLIVHVADLNQAKLIGEFSDIAIKLAEKFWPGPLTLVVKLKQTANIASNVTAGLDTIAIRVSAHPITSELLKLANIPIAAPSANLSGYVTSTSPQHVLNDFTDKDLYVLSSDEASQYCGLESTIIDTTGKLTILRSGVILPPDIQEVCGIWPETCCQDNDAPKAPGMLLAHYSPVSKLRLNAAKLKNDEVGLDFNNHFTSNFSLSKSGNLEEAAHNLYALLREADRQVIQKGLKGIAVAKIPYVGIGIAINDRLFKAASKK</sequence>
<feature type="binding site" evidence="14">
    <location>
        <position position="189"/>
    </location>
    <ligand>
        <name>ATP</name>
        <dbReference type="ChEBI" id="CHEBI:30616"/>
    </ligand>
</feature>
<evidence type="ECO:0000256" key="4">
    <source>
        <dbReference type="ARBA" id="ARBA00015492"/>
    </source>
</evidence>
<feature type="binding site" evidence="14">
    <location>
        <position position="54"/>
    </location>
    <ligand>
        <name>ATP</name>
        <dbReference type="ChEBI" id="CHEBI:30616"/>
    </ligand>
</feature>
<dbReference type="RefSeq" id="WP_106874598.1">
    <property type="nucleotide sequence ID" value="NZ_CP027845.1"/>
</dbReference>
<name>A0A2P1P903_9RICK</name>
<dbReference type="InterPro" id="IPR006070">
    <property type="entry name" value="Sua5-like_dom"/>
</dbReference>
<dbReference type="PIRSF" id="PIRSF004930">
    <property type="entry name" value="Tln_factor_SUA5"/>
    <property type="match status" value="1"/>
</dbReference>
<evidence type="ECO:0000256" key="13">
    <source>
        <dbReference type="PIRNR" id="PIRNR004930"/>
    </source>
</evidence>
<reference evidence="16 17" key="1">
    <citation type="submission" date="2018-03" db="EMBL/GenBank/DDBJ databases">
        <title>A gene transfer event suggests a long-term partnership between eustigmatophyte algae and a novel lineage of endosymbiotic bacteria.</title>
        <authorList>
            <person name="Yurchenko T."/>
            <person name="Sevcikova T."/>
            <person name="Pribyl P."/>
            <person name="El Karkouri K."/>
            <person name="Klimes V."/>
            <person name="Amaral R."/>
            <person name="Zbrankova V."/>
            <person name="Kim E."/>
            <person name="Raoult D."/>
            <person name="Santos L.M.A."/>
            <person name="Elias M."/>
        </authorList>
    </citation>
    <scope>NUCLEOTIDE SEQUENCE [LARGE SCALE GENOMIC DNA]</scope>
    <source>
        <strain evidence="16">CCALA 838</strain>
    </source>
</reference>
<comment type="catalytic activity">
    <reaction evidence="12 13">
        <text>L-threonine + hydrogencarbonate + ATP = L-threonylcarbamoyladenylate + diphosphate + H2O</text>
        <dbReference type="Rhea" id="RHEA:36407"/>
        <dbReference type="ChEBI" id="CHEBI:15377"/>
        <dbReference type="ChEBI" id="CHEBI:17544"/>
        <dbReference type="ChEBI" id="CHEBI:30616"/>
        <dbReference type="ChEBI" id="CHEBI:33019"/>
        <dbReference type="ChEBI" id="CHEBI:57926"/>
        <dbReference type="ChEBI" id="CHEBI:73682"/>
        <dbReference type="EC" id="2.7.7.87"/>
    </reaction>
</comment>
<evidence type="ECO:0000256" key="1">
    <source>
        <dbReference type="ARBA" id="ARBA00004496"/>
    </source>
</evidence>
<keyword evidence="7 13" id="KW-0819">tRNA processing</keyword>
<evidence type="ECO:0000313" key="16">
    <source>
        <dbReference type="EMBL" id="AVP87752.1"/>
    </source>
</evidence>
<keyword evidence="8 13" id="KW-0548">Nucleotidyltransferase</keyword>
<evidence type="ECO:0000256" key="8">
    <source>
        <dbReference type="ARBA" id="ARBA00022695"/>
    </source>
</evidence>
<dbReference type="Pfam" id="PF03481">
    <property type="entry name" value="Sua5_C"/>
    <property type="match status" value="1"/>
</dbReference>